<dbReference type="PANTHER" id="PTHR12011">
    <property type="entry name" value="ADHESION G-PROTEIN COUPLED RECEPTOR"/>
    <property type="match status" value="1"/>
</dbReference>
<feature type="transmembrane region" description="Helical" evidence="8">
    <location>
        <begin position="903"/>
        <end position="923"/>
    </location>
</feature>
<protein>
    <submittedName>
        <fullName evidence="13">Uncharacterized protein</fullName>
    </submittedName>
</protein>
<dbReference type="Gene3D" id="2.60.220.50">
    <property type="match status" value="1"/>
</dbReference>
<keyword evidence="5 8" id="KW-1133">Transmembrane helix</keyword>
<comment type="caution">
    <text evidence="7">Lacks conserved residue(s) required for the propagation of feature annotation.</text>
</comment>
<evidence type="ECO:0000259" key="12">
    <source>
        <dbReference type="PROSITE" id="PS51828"/>
    </source>
</evidence>
<organism evidence="13 14">
    <name type="scientific">Tegillarca granosa</name>
    <name type="common">Malaysian cockle</name>
    <name type="synonym">Anadara granosa</name>
    <dbReference type="NCBI Taxonomy" id="220873"/>
    <lineage>
        <taxon>Eukaryota</taxon>
        <taxon>Metazoa</taxon>
        <taxon>Spiralia</taxon>
        <taxon>Lophotrochozoa</taxon>
        <taxon>Mollusca</taxon>
        <taxon>Bivalvia</taxon>
        <taxon>Autobranchia</taxon>
        <taxon>Pteriomorphia</taxon>
        <taxon>Arcoida</taxon>
        <taxon>Arcoidea</taxon>
        <taxon>Arcidae</taxon>
        <taxon>Tegillarca</taxon>
    </lineage>
</organism>
<dbReference type="SUPFAM" id="SSF49899">
    <property type="entry name" value="Concanavalin A-like lectins/glucanases"/>
    <property type="match status" value="1"/>
</dbReference>
<evidence type="ECO:0000259" key="10">
    <source>
        <dbReference type="PROSITE" id="PS50227"/>
    </source>
</evidence>
<feature type="transmembrane region" description="Helical" evidence="8">
    <location>
        <begin position="861"/>
        <end position="882"/>
    </location>
</feature>
<dbReference type="InterPro" id="IPR000832">
    <property type="entry name" value="GPCR_2_secretin-like"/>
</dbReference>
<dbReference type="EMBL" id="JARBDR010000214">
    <property type="protein sequence ID" value="KAJ8318311.1"/>
    <property type="molecule type" value="Genomic_DNA"/>
</dbReference>
<evidence type="ECO:0000256" key="9">
    <source>
        <dbReference type="SAM" id="SignalP"/>
    </source>
</evidence>
<dbReference type="InterPro" id="IPR046338">
    <property type="entry name" value="GAIN_dom_sf"/>
</dbReference>
<evidence type="ECO:0000256" key="3">
    <source>
        <dbReference type="ARBA" id="ARBA00022692"/>
    </source>
</evidence>
<accession>A0ABQ9FQ89</accession>
<evidence type="ECO:0000256" key="7">
    <source>
        <dbReference type="PROSITE-ProRule" id="PRU01172"/>
    </source>
</evidence>
<keyword evidence="4 9" id="KW-0732">Signal</keyword>
<keyword evidence="14" id="KW-1185">Reference proteome</keyword>
<gene>
    <name evidence="13" type="ORF">KUTeg_003402</name>
</gene>
<dbReference type="PROSITE" id="PS51828">
    <property type="entry name" value="PTX_2"/>
    <property type="match status" value="1"/>
</dbReference>
<evidence type="ECO:0000256" key="8">
    <source>
        <dbReference type="SAM" id="Phobius"/>
    </source>
</evidence>
<evidence type="ECO:0000256" key="4">
    <source>
        <dbReference type="ARBA" id="ARBA00022729"/>
    </source>
</evidence>
<evidence type="ECO:0000313" key="14">
    <source>
        <dbReference type="Proteomes" id="UP001217089"/>
    </source>
</evidence>
<dbReference type="InterPro" id="IPR017981">
    <property type="entry name" value="GPCR_2-like_7TM"/>
</dbReference>
<comment type="caution">
    <text evidence="13">The sequence shown here is derived from an EMBL/GenBank/DDBJ whole genome shotgun (WGS) entry which is preliminary data.</text>
</comment>
<dbReference type="InterPro" id="IPR001759">
    <property type="entry name" value="PTX_dom"/>
</dbReference>
<dbReference type="Pfam" id="PF00354">
    <property type="entry name" value="Pentaxin"/>
    <property type="match status" value="1"/>
</dbReference>
<feature type="domain" description="G-protein coupled receptors family 2 profile 2" evidence="11">
    <location>
        <begin position="712"/>
        <end position="956"/>
    </location>
</feature>
<feature type="domain" description="Pentraxin (PTX)" evidence="12">
    <location>
        <begin position="78"/>
        <end position="279"/>
    </location>
</feature>
<dbReference type="PANTHER" id="PTHR12011:SF470">
    <property type="entry name" value="ADHESION G PROTEIN-COUPLED RECEPTOR L2-LIKE"/>
    <property type="match status" value="1"/>
</dbReference>
<evidence type="ECO:0000256" key="2">
    <source>
        <dbReference type="ARBA" id="ARBA00007343"/>
    </source>
</evidence>
<feature type="transmembrane region" description="Helical" evidence="8">
    <location>
        <begin position="717"/>
        <end position="740"/>
    </location>
</feature>
<dbReference type="PRINTS" id="PR00895">
    <property type="entry name" value="PENTAXIN"/>
</dbReference>
<dbReference type="Gene3D" id="1.20.1070.10">
    <property type="entry name" value="Rhodopsin 7-helix transmembrane proteins"/>
    <property type="match status" value="1"/>
</dbReference>
<name>A0ABQ9FQ89_TEGGR</name>
<reference evidence="13 14" key="1">
    <citation type="submission" date="2022-12" db="EMBL/GenBank/DDBJ databases">
        <title>Chromosome-level genome of Tegillarca granosa.</title>
        <authorList>
            <person name="Kim J."/>
        </authorList>
    </citation>
    <scope>NUCLEOTIDE SEQUENCE [LARGE SCALE GENOMIC DNA]</scope>
    <source>
        <strain evidence="13">Teg-2019</strain>
        <tissue evidence="13">Adductor muscle</tissue>
    </source>
</reference>
<feature type="transmembrane region" description="Helical" evidence="8">
    <location>
        <begin position="822"/>
        <end position="841"/>
    </location>
</feature>
<evidence type="ECO:0000256" key="1">
    <source>
        <dbReference type="ARBA" id="ARBA00004141"/>
    </source>
</evidence>
<dbReference type="SMART" id="SM00159">
    <property type="entry name" value="PTX"/>
    <property type="match status" value="1"/>
</dbReference>
<dbReference type="InterPro" id="IPR001879">
    <property type="entry name" value="GPCR_2_extracellular_dom"/>
</dbReference>
<dbReference type="PROSITE" id="PS50261">
    <property type="entry name" value="G_PROTEIN_RECEP_F2_4"/>
    <property type="match status" value="1"/>
</dbReference>
<feature type="signal peptide" evidence="9">
    <location>
        <begin position="1"/>
        <end position="23"/>
    </location>
</feature>
<evidence type="ECO:0000259" key="11">
    <source>
        <dbReference type="PROSITE" id="PS50261"/>
    </source>
</evidence>
<evidence type="ECO:0000256" key="5">
    <source>
        <dbReference type="ARBA" id="ARBA00022989"/>
    </source>
</evidence>
<feature type="chain" id="PRO_5045914758" evidence="9">
    <location>
        <begin position="24"/>
        <end position="966"/>
    </location>
</feature>
<keyword evidence="3 8" id="KW-0812">Transmembrane</keyword>
<feature type="transmembrane region" description="Helical" evidence="8">
    <location>
        <begin position="783"/>
        <end position="810"/>
    </location>
</feature>
<evidence type="ECO:0000313" key="13">
    <source>
        <dbReference type="EMBL" id="KAJ8318311.1"/>
    </source>
</evidence>
<comment type="similarity">
    <text evidence="2">Belongs to the G-protein coupled receptor 2 family. Adhesion G-protein coupled receptor (ADGR) subfamily.</text>
</comment>
<dbReference type="Pfam" id="PF00002">
    <property type="entry name" value="7tm_2"/>
    <property type="match status" value="1"/>
</dbReference>
<dbReference type="Proteomes" id="UP001217089">
    <property type="component" value="Unassembled WGS sequence"/>
</dbReference>
<sequence length="966" mass="110709">MLGSATMLYAVLIIFSLAVCCSSSDITVKHKEENSKLKNRCLSSYYSPPKCVNHTDGYGCECGSGFHWNTEMCMSTAIDSRLEWKQKVPVRYTLLLGKAFPKLNAFSIAFWIRLFDDKTENSIMSYSYNELTDLIKLVYRGALYIKMYGKEYNTGIRLKLWTWNHMVWTWDHLSGDWQLYLNSSLEITEISIMKEDPIPSGGEFVLGQAARIVSEFNESYAFLGDLAHLNIWNYVMAEDDIRLIHQSCTFMYCGNVVQWAELRRGTRGAMKMRWPSGIIEKSCFTDQEASITCNKYCSYKIGAQCNGEIVKNIVWERTPAIRNISVPCPGQEERKYLNETHDNAVRTCFRTKQNDGNWAEPFIDDCITEELREIKNEFKDILGTETVDEMDILELADNLRNHTESNSYTNPIDVDTVIDLLKMLISTQSQAIAMEVKTWENGKKKYSRAAEVYPTIQQTTVFAQLIINIVENLLSGRHDVGWSATKPQGEEGDKLLQVMELFSSIIAQSLEHHVRDDVSKLKDAKISVTKENIEFKIESQRIDEFEGFEFPGSDDKQVRSDGHIELPPDVTIPSNISDRLFFEISSFRYKDLARYLPNHNLKSRSKEDNVNTPVIALYIHSGDTNVVHNLSTPVSYTLPYLNTFNISNPECVRVRHAFKNGTSTNRWQWLRDDCHIIRKRETEVVCGCYVPGVYAVTTDMYDVNWDKGEKRPILMNVASYFGCAASALMCLTTLILHLKLKTSSSTAALHKNLSVSIMFSQIVFMCGIDRFDFKIMCHCFAVLIHYSVLSTFCWLMNEAFNLYIVITYSAHSHGELTDSGSLLRYYVLGWAMPGVLVGAFVGSQGDFYYAKDMCWIAWDNLWLFVGPVVGIIAVTIMVLIFTAKEHNENSYTKSEKTNNIIMIHMKGLWTQIILITVCWAFAFVSLKMHDSILKYLYAMMNCLQGSFFMVFYLFLHEESFYRSASF</sequence>
<keyword evidence="6 8" id="KW-0472">Membrane</keyword>
<dbReference type="PROSITE" id="PS50227">
    <property type="entry name" value="G_PROTEIN_RECEP_F2_3"/>
    <property type="match status" value="1"/>
</dbReference>
<dbReference type="Gene3D" id="2.60.120.200">
    <property type="match status" value="1"/>
</dbReference>
<evidence type="ECO:0000256" key="6">
    <source>
        <dbReference type="ARBA" id="ARBA00023136"/>
    </source>
</evidence>
<proteinExistence type="inferred from homology"/>
<comment type="subcellular location">
    <subcellularLocation>
        <location evidence="1">Membrane</location>
        <topology evidence="1">Multi-pass membrane protein</topology>
    </subcellularLocation>
</comment>
<feature type="domain" description="G-protein coupled receptors family 2 profile 1" evidence="10">
    <location>
        <begin position="292"/>
        <end position="370"/>
    </location>
</feature>
<feature type="transmembrane region" description="Helical" evidence="8">
    <location>
        <begin position="935"/>
        <end position="955"/>
    </location>
</feature>
<dbReference type="InterPro" id="IPR013320">
    <property type="entry name" value="ConA-like_dom_sf"/>
</dbReference>